<dbReference type="EMBL" id="KR905068">
    <property type="protein sequence ID" value="ALJ97946.1"/>
    <property type="molecule type" value="Genomic_DNA"/>
</dbReference>
<dbReference type="GO" id="GO:0004176">
    <property type="term" value="F:ATP-dependent peptidase activity"/>
    <property type="evidence" value="ECO:0007669"/>
    <property type="project" value="InterPro"/>
</dbReference>
<dbReference type="SUPFAM" id="SSF52096">
    <property type="entry name" value="ClpP/crotonase"/>
    <property type="match status" value="1"/>
</dbReference>
<dbReference type="GO" id="GO:0004252">
    <property type="term" value="F:serine-type endopeptidase activity"/>
    <property type="evidence" value="ECO:0007669"/>
    <property type="project" value="InterPro"/>
</dbReference>
<dbReference type="Gene3D" id="3.90.226.10">
    <property type="entry name" value="2-enoyl-CoA Hydratase, Chain A, domain 1"/>
    <property type="match status" value="1"/>
</dbReference>
<dbReference type="Pfam" id="PF00574">
    <property type="entry name" value="CLP_protease"/>
    <property type="match status" value="1"/>
</dbReference>
<protein>
    <submittedName>
        <fullName evidence="4">ATP-dependent Clp protease</fullName>
    </submittedName>
</protein>
<organism evidence="4 5">
    <name type="scientific">Lactobacillus phage iA2</name>
    <dbReference type="NCBI Taxonomy" id="1739609"/>
    <lineage>
        <taxon>Viruses</taxon>
        <taxon>Duplodnaviria</taxon>
        <taxon>Heunggongvirae</taxon>
        <taxon>Uroviricota</taxon>
        <taxon>Caudoviricetes</taxon>
        <taxon>Iaduovirus</taxon>
        <taxon>Iaduovirus iA2</taxon>
    </lineage>
</organism>
<sequence>MIMTTVVPIKGDIVTNDYGWLYDLFGDDYASPKSVSDLINKANGDDLSVEINSGGGILDAGSEIYTMLRAYKGPVNVNVVGVAYSAASLIAMAGDVVAVSPAGMMMIHNVSSGQMGDYHDMQNAADSLKKSNIAIANAYMAKTGLSQTEILDLMDSTYWLDPQTAIEKGFADKMMFDNAEKPGKMIMTASLNKIPSLATLNQMKHFRNTTALKKAPSDDDQMALLNAEYNLLNLKGE</sequence>
<dbReference type="GO" id="GO:0051117">
    <property type="term" value="F:ATPase binding"/>
    <property type="evidence" value="ECO:0007669"/>
    <property type="project" value="TreeGrafter"/>
</dbReference>
<dbReference type="KEGG" id="vg:26628279"/>
<keyword evidence="2" id="KW-0963">Cytoplasm</keyword>
<dbReference type="GeneID" id="26628279"/>
<accession>A0A0P0HRU7</accession>
<gene>
    <name evidence="4" type="ORF">iA2_4</name>
</gene>
<dbReference type="PRINTS" id="PR00127">
    <property type="entry name" value="CLPPROTEASEP"/>
</dbReference>
<dbReference type="RefSeq" id="YP_009201497.1">
    <property type="nucleotide sequence ID" value="NC_028830.1"/>
</dbReference>
<evidence type="ECO:0000313" key="4">
    <source>
        <dbReference type="EMBL" id="ALJ97946.1"/>
    </source>
</evidence>
<dbReference type="OrthoDB" id="12178at10239"/>
<dbReference type="CDD" id="cd07016">
    <property type="entry name" value="S14_ClpP_1"/>
    <property type="match status" value="1"/>
</dbReference>
<reference evidence="4 5" key="1">
    <citation type="journal article" date="2016" name="Appl. Environ. Microbiol.">
        <title>Genomic Diversity of Phages Infecting Probiotic Strains of Lactobacillus paracasei.</title>
        <authorList>
            <person name="Mercanti D.J."/>
            <person name="Rousseau G.M."/>
            <person name="Capra M.L."/>
            <person name="Quiberoni A."/>
            <person name="Tremblay D.M."/>
            <person name="Labrie S.J."/>
            <person name="Moineau S."/>
        </authorList>
    </citation>
    <scope>NUCLEOTIDE SEQUENCE [LARGE SCALE GENOMIC DNA]</scope>
</reference>
<comment type="similarity">
    <text evidence="1">Belongs to the peptidase S14 family.</text>
</comment>
<dbReference type="InterPro" id="IPR023562">
    <property type="entry name" value="ClpP/TepA"/>
</dbReference>
<evidence type="ECO:0000256" key="3">
    <source>
        <dbReference type="ARBA" id="ARBA00022801"/>
    </source>
</evidence>
<dbReference type="InterPro" id="IPR001907">
    <property type="entry name" value="ClpP"/>
</dbReference>
<proteinExistence type="inferred from homology"/>
<dbReference type="NCBIfam" id="NF045542">
    <property type="entry name" value="Clp_rel_HeadMat"/>
    <property type="match status" value="1"/>
</dbReference>
<evidence type="ECO:0000256" key="2">
    <source>
        <dbReference type="ARBA" id="ARBA00022490"/>
    </source>
</evidence>
<dbReference type="GO" id="GO:0009368">
    <property type="term" value="C:endopeptidase Clp complex"/>
    <property type="evidence" value="ECO:0007669"/>
    <property type="project" value="TreeGrafter"/>
</dbReference>
<dbReference type="InterPro" id="IPR029045">
    <property type="entry name" value="ClpP/crotonase-like_dom_sf"/>
</dbReference>
<evidence type="ECO:0000313" key="5">
    <source>
        <dbReference type="Proteomes" id="UP000203929"/>
    </source>
</evidence>
<dbReference type="PANTHER" id="PTHR10381:SF70">
    <property type="entry name" value="ATP-DEPENDENT CLP PROTEASE PROTEOLYTIC SUBUNIT"/>
    <property type="match status" value="1"/>
</dbReference>
<dbReference type="PANTHER" id="PTHR10381">
    <property type="entry name" value="ATP-DEPENDENT CLP PROTEASE PROTEOLYTIC SUBUNIT"/>
    <property type="match status" value="1"/>
</dbReference>
<name>A0A0P0HRU7_9CAUD</name>
<dbReference type="GO" id="GO:0006515">
    <property type="term" value="P:protein quality control for misfolded or incompletely synthesized proteins"/>
    <property type="evidence" value="ECO:0007669"/>
    <property type="project" value="TreeGrafter"/>
</dbReference>
<keyword evidence="3" id="KW-0378">Hydrolase</keyword>
<dbReference type="Proteomes" id="UP000203929">
    <property type="component" value="Segment"/>
</dbReference>
<keyword evidence="5" id="KW-1185">Reference proteome</keyword>
<keyword evidence="4" id="KW-0645">Protease</keyword>
<evidence type="ECO:0000256" key="1">
    <source>
        <dbReference type="ARBA" id="ARBA00007039"/>
    </source>
</evidence>